<evidence type="ECO:0000256" key="2">
    <source>
        <dbReference type="SAM" id="Phobius"/>
    </source>
</evidence>
<accession>A0A2M9G773</accession>
<evidence type="ECO:0000256" key="1">
    <source>
        <dbReference type="SAM" id="MobiDB-lite"/>
    </source>
</evidence>
<feature type="transmembrane region" description="Helical" evidence="2">
    <location>
        <begin position="147"/>
        <end position="168"/>
    </location>
</feature>
<feature type="compositionally biased region" description="Basic and acidic residues" evidence="1">
    <location>
        <begin position="1"/>
        <end position="11"/>
    </location>
</feature>
<keyword evidence="2" id="KW-1133">Transmembrane helix</keyword>
<feature type="transmembrane region" description="Helical" evidence="2">
    <location>
        <begin position="224"/>
        <end position="246"/>
    </location>
</feature>
<evidence type="ECO:0008006" key="5">
    <source>
        <dbReference type="Google" id="ProtNLM"/>
    </source>
</evidence>
<reference evidence="3 4" key="1">
    <citation type="submission" date="2017-11" db="EMBL/GenBank/DDBJ databases">
        <title>Draft genome sequence of Rhizobiales bacterium SY3-13.</title>
        <authorList>
            <person name="Sun C."/>
        </authorList>
    </citation>
    <scope>NUCLEOTIDE SEQUENCE [LARGE SCALE GENOMIC DNA]</scope>
    <source>
        <strain evidence="3 4">SY3-13</strain>
    </source>
</reference>
<dbReference type="Proteomes" id="UP000229498">
    <property type="component" value="Unassembled WGS sequence"/>
</dbReference>
<feature type="transmembrane region" description="Helical" evidence="2">
    <location>
        <begin position="174"/>
        <end position="190"/>
    </location>
</feature>
<dbReference type="InterPro" id="IPR007038">
    <property type="entry name" value="HupE_UreJ"/>
</dbReference>
<keyword evidence="2" id="KW-0472">Membrane</keyword>
<dbReference type="Pfam" id="PF04955">
    <property type="entry name" value="HupE_UreJ"/>
    <property type="match status" value="1"/>
</dbReference>
<dbReference type="AlphaFoldDB" id="A0A2M9G773"/>
<organism evidence="3 4">
    <name type="scientific">Minwuia thermotolerans</name>
    <dbReference type="NCBI Taxonomy" id="2056226"/>
    <lineage>
        <taxon>Bacteria</taxon>
        <taxon>Pseudomonadati</taxon>
        <taxon>Pseudomonadota</taxon>
        <taxon>Alphaproteobacteria</taxon>
        <taxon>Minwuiales</taxon>
        <taxon>Minwuiaceae</taxon>
        <taxon>Minwuia</taxon>
    </lineage>
</organism>
<feature type="region of interest" description="Disordered" evidence="1">
    <location>
        <begin position="1"/>
        <end position="21"/>
    </location>
</feature>
<gene>
    <name evidence="3" type="ORF">CVT23_00475</name>
</gene>
<feature type="compositionally biased region" description="Basic residues" evidence="1">
    <location>
        <begin position="55"/>
        <end position="70"/>
    </location>
</feature>
<feature type="transmembrane region" description="Helical" evidence="2">
    <location>
        <begin position="120"/>
        <end position="140"/>
    </location>
</feature>
<evidence type="ECO:0000313" key="3">
    <source>
        <dbReference type="EMBL" id="PJK31567.1"/>
    </source>
</evidence>
<feature type="transmembrane region" description="Helical" evidence="2">
    <location>
        <begin position="88"/>
        <end position="108"/>
    </location>
</feature>
<proteinExistence type="predicted"/>
<evidence type="ECO:0000313" key="4">
    <source>
        <dbReference type="Proteomes" id="UP000229498"/>
    </source>
</evidence>
<protein>
    <recommendedName>
        <fullName evidence="5">HupE/UreJ family protein</fullName>
    </recommendedName>
</protein>
<feature type="transmembrane region" description="Helical" evidence="2">
    <location>
        <begin position="253"/>
        <end position="274"/>
    </location>
</feature>
<sequence length="276" mass="29270">MDRGRAVRDLPRPCPWHRTARGDQRRDLFHRLRRRHRPDAPGGHRLRPAGALARGPHRGAGRRRRHRPRGPRVPDRHALSRGWRDQRIAAAALAAVLLPAPALAHSTIEGIDAVYGGFLHPYFVPQHLLALIALALLVGVMKWRAAAIALPAYLLALVLGLGLGAAGLPPPEPLIALLALAMLCGAGAAAGLPSLPALAAIAGVLIGLTVGLDSVPESGVRFDVLAATAVGAAIPPVWLGCLLIRFRRPWLRLATRILGAWVVAASAMVLALTLTA</sequence>
<comment type="caution">
    <text evidence="3">The sequence shown here is derived from an EMBL/GenBank/DDBJ whole genome shotgun (WGS) entry which is preliminary data.</text>
</comment>
<dbReference type="EMBL" id="PHIG01000004">
    <property type="protein sequence ID" value="PJK31567.1"/>
    <property type="molecule type" value="Genomic_DNA"/>
</dbReference>
<name>A0A2M9G773_9PROT</name>
<keyword evidence="2" id="KW-0812">Transmembrane</keyword>
<keyword evidence="4" id="KW-1185">Reference proteome</keyword>
<feature type="transmembrane region" description="Helical" evidence="2">
    <location>
        <begin position="195"/>
        <end position="212"/>
    </location>
</feature>
<feature type="region of interest" description="Disordered" evidence="1">
    <location>
        <begin position="34"/>
        <end position="78"/>
    </location>
</feature>